<dbReference type="EMBL" id="OX597834">
    <property type="protein sequence ID" value="CAI9738086.1"/>
    <property type="molecule type" value="Genomic_DNA"/>
</dbReference>
<accession>A0AA36BR27</accession>
<organism evidence="1 2">
    <name type="scientific">Octopus vulgaris</name>
    <name type="common">Common octopus</name>
    <dbReference type="NCBI Taxonomy" id="6645"/>
    <lineage>
        <taxon>Eukaryota</taxon>
        <taxon>Metazoa</taxon>
        <taxon>Spiralia</taxon>
        <taxon>Lophotrochozoa</taxon>
        <taxon>Mollusca</taxon>
        <taxon>Cephalopoda</taxon>
        <taxon>Coleoidea</taxon>
        <taxon>Octopodiformes</taxon>
        <taxon>Octopoda</taxon>
        <taxon>Incirrata</taxon>
        <taxon>Octopodidae</taxon>
        <taxon>Octopus</taxon>
    </lineage>
</organism>
<keyword evidence="2" id="KW-1185">Reference proteome</keyword>
<protein>
    <submittedName>
        <fullName evidence="1">Uncharacterized protein</fullName>
    </submittedName>
</protein>
<reference evidence="1" key="1">
    <citation type="submission" date="2023-08" db="EMBL/GenBank/DDBJ databases">
        <authorList>
            <person name="Alioto T."/>
            <person name="Alioto T."/>
            <person name="Gomez Garrido J."/>
        </authorList>
    </citation>
    <scope>NUCLEOTIDE SEQUENCE</scope>
</reference>
<name>A0AA36BR27_OCTVU</name>
<evidence type="ECO:0000313" key="2">
    <source>
        <dbReference type="Proteomes" id="UP001162480"/>
    </source>
</evidence>
<dbReference type="Proteomes" id="UP001162480">
    <property type="component" value="Chromosome 21"/>
</dbReference>
<evidence type="ECO:0000313" key="1">
    <source>
        <dbReference type="EMBL" id="CAI9738086.1"/>
    </source>
</evidence>
<proteinExistence type="predicted"/>
<sequence length="66" mass="6335">MSEAGVVTSSNRSAVGVVVVVVAVVIPGHIAAVADGDVAADVANTGYETSSTTGAVGVGVVCHLQL</sequence>
<dbReference type="AlphaFoldDB" id="A0AA36BR27"/>
<gene>
    <name evidence="1" type="ORF">OCTVUL_1B031513</name>
</gene>